<accession>A0A7W7LTX3</accession>
<evidence type="ECO:0000313" key="3">
    <source>
        <dbReference type="Proteomes" id="UP000556084"/>
    </source>
</evidence>
<feature type="domain" description="DUF397" evidence="1">
    <location>
        <begin position="7"/>
        <end position="58"/>
    </location>
</feature>
<evidence type="ECO:0000259" key="1">
    <source>
        <dbReference type="Pfam" id="PF04149"/>
    </source>
</evidence>
<dbReference type="RefSeq" id="WP_184351333.1">
    <property type="nucleotide sequence ID" value="NZ_JACHJH010000008.1"/>
</dbReference>
<proteinExistence type="predicted"/>
<protein>
    <recommendedName>
        <fullName evidence="1">DUF397 domain-containing protein</fullName>
    </recommendedName>
</protein>
<sequence>MTGAAPEWHRSSYSGTNNNCLEHAALPDGSHAIRDSKDPWRRITIHFSATAWQAFIEGQKSPATTPAIR</sequence>
<reference evidence="2 3" key="1">
    <citation type="submission" date="2020-08" db="EMBL/GenBank/DDBJ databases">
        <title>Genomic Encyclopedia of Type Strains, Phase III (KMG-III): the genomes of soil and plant-associated and newly described type strains.</title>
        <authorList>
            <person name="Whitman W."/>
        </authorList>
    </citation>
    <scope>NUCLEOTIDE SEQUENCE [LARGE SCALE GENOMIC DNA]</scope>
    <source>
        <strain evidence="2 3">CECT 3266</strain>
    </source>
</reference>
<dbReference type="EMBL" id="JACHJH010000008">
    <property type="protein sequence ID" value="MBB4895556.1"/>
    <property type="molecule type" value="Genomic_DNA"/>
</dbReference>
<organism evidence="2 3">
    <name type="scientific">Streptomyces olivoverticillatus</name>
    <dbReference type="NCBI Taxonomy" id="66427"/>
    <lineage>
        <taxon>Bacteria</taxon>
        <taxon>Bacillati</taxon>
        <taxon>Actinomycetota</taxon>
        <taxon>Actinomycetes</taxon>
        <taxon>Kitasatosporales</taxon>
        <taxon>Streptomycetaceae</taxon>
        <taxon>Streptomyces</taxon>
    </lineage>
</organism>
<dbReference type="Proteomes" id="UP000556084">
    <property type="component" value="Unassembled WGS sequence"/>
</dbReference>
<dbReference type="AlphaFoldDB" id="A0A7W7LTX3"/>
<name>A0A7W7LTX3_9ACTN</name>
<evidence type="ECO:0000313" key="2">
    <source>
        <dbReference type="EMBL" id="MBB4895556.1"/>
    </source>
</evidence>
<comment type="caution">
    <text evidence="2">The sequence shown here is derived from an EMBL/GenBank/DDBJ whole genome shotgun (WGS) entry which is preliminary data.</text>
</comment>
<gene>
    <name evidence="2" type="ORF">FHS39_004635</name>
</gene>
<dbReference type="Pfam" id="PF04149">
    <property type="entry name" value="DUF397"/>
    <property type="match status" value="1"/>
</dbReference>
<keyword evidence="3" id="KW-1185">Reference proteome</keyword>
<dbReference type="InterPro" id="IPR007278">
    <property type="entry name" value="DUF397"/>
</dbReference>